<protein>
    <recommendedName>
        <fullName evidence="1">HAT C-terminal dimerisation domain-containing protein</fullName>
    </recommendedName>
</protein>
<reference evidence="2 3" key="1">
    <citation type="submission" date="2019-03" db="EMBL/GenBank/DDBJ databases">
        <title>Single cell metagenomics reveals metabolic interactions within the superorganism composed of flagellate Streblomastix strix and complex community of Bacteroidetes bacteria on its surface.</title>
        <authorList>
            <person name="Treitli S.C."/>
            <person name="Kolisko M."/>
            <person name="Husnik F."/>
            <person name="Keeling P."/>
            <person name="Hampl V."/>
        </authorList>
    </citation>
    <scope>NUCLEOTIDE SEQUENCE [LARGE SCALE GENOMIC DNA]</scope>
    <source>
        <strain evidence="2">ST1C</strain>
    </source>
</reference>
<dbReference type="AlphaFoldDB" id="A0A5J4VDA7"/>
<comment type="caution">
    <text evidence="2">The sequence shown here is derived from an EMBL/GenBank/DDBJ whole genome shotgun (WGS) entry which is preliminary data.</text>
</comment>
<evidence type="ECO:0000313" key="3">
    <source>
        <dbReference type="Proteomes" id="UP000324800"/>
    </source>
</evidence>
<accession>A0A5J4VDA7</accession>
<evidence type="ECO:0000313" key="2">
    <source>
        <dbReference type="EMBL" id="KAA6380530.1"/>
    </source>
</evidence>
<dbReference type="Pfam" id="PF05699">
    <property type="entry name" value="Dimer_Tnp_hAT"/>
    <property type="match status" value="1"/>
</dbReference>
<proteinExistence type="predicted"/>
<dbReference type="OrthoDB" id="6159421at2759"/>
<sequence>MEKEDIQKCGSDGNQRMLDLKNQTGRVILNYEDRQELLNEVKEPILDEIKIKHVVSHEGSLWSAMQSINLIDYMWSNAKPMNQNDVFVIDRESYWLAQHTQSEEKQRLADVSLKLMSIPSSEAACERCFSTIKRLLGDDRNRLGEANLFAELLIQTQLTQQRQNRAKLIKDQRNENLMKQKSESSHSSPIVATIKKAVTKSQSQRAIKQQKKNDTEAIKKINLHKKFKKSKYDKDLNAKNKEKFCEVAE</sequence>
<dbReference type="EMBL" id="SNRW01007844">
    <property type="protein sequence ID" value="KAA6380530.1"/>
    <property type="molecule type" value="Genomic_DNA"/>
</dbReference>
<dbReference type="InterPro" id="IPR008906">
    <property type="entry name" value="HATC_C_dom"/>
</dbReference>
<dbReference type="SUPFAM" id="SSF53098">
    <property type="entry name" value="Ribonuclease H-like"/>
    <property type="match status" value="1"/>
</dbReference>
<name>A0A5J4VDA7_9EUKA</name>
<dbReference type="Proteomes" id="UP000324800">
    <property type="component" value="Unassembled WGS sequence"/>
</dbReference>
<dbReference type="GO" id="GO:0046983">
    <property type="term" value="F:protein dimerization activity"/>
    <property type="evidence" value="ECO:0007669"/>
    <property type="project" value="InterPro"/>
</dbReference>
<evidence type="ECO:0000259" key="1">
    <source>
        <dbReference type="Pfam" id="PF05699"/>
    </source>
</evidence>
<feature type="domain" description="HAT C-terminal dimerisation" evidence="1">
    <location>
        <begin position="101"/>
        <end position="155"/>
    </location>
</feature>
<organism evidence="2 3">
    <name type="scientific">Streblomastix strix</name>
    <dbReference type="NCBI Taxonomy" id="222440"/>
    <lineage>
        <taxon>Eukaryota</taxon>
        <taxon>Metamonada</taxon>
        <taxon>Preaxostyla</taxon>
        <taxon>Oxymonadida</taxon>
        <taxon>Streblomastigidae</taxon>
        <taxon>Streblomastix</taxon>
    </lineage>
</organism>
<dbReference type="InterPro" id="IPR012337">
    <property type="entry name" value="RNaseH-like_sf"/>
</dbReference>
<gene>
    <name evidence="2" type="ORF">EZS28_023942</name>
</gene>